<sequence>MSSLLAFTSGSPLAAIAAASLCFLLLSPSEAANSKAKEIFSFRPPRFPDNFALQSLTEDSMDPISYESEVFLTSVPFDSTGYMPLYTVRRLTYTKQIEFKEDAEPMGRFCSFETSFAFRIETSTKYNESGDGITFVIQVWATNESHTQRPPTPILSLHINPTQVFGNETALYVGITASSGNNSQRIVVLSWDLNTSKITIPPESSSSRTDSSKHHLPLISLVSVLILAIVIFLAVQRSQVKKLRSEKKAIETASTCFHRYKYTILRRATQNFSEKQIVGKGMSSTVYKGVLPDKTMIAVKRMRDGLMEPDAIVKEIHIISKIRHRNLLELQGWCFRKGETLLVYKYMPNGSLDQHLYGDKRRSGEVLDSRTRFRIIMDVASGLQYLHNQLDDCVLHRDVKPANVLLTQSMEAKLGDFGLARLLARDEEAITLARGTAGYIPPEAYRQNKVTDKTDVYSFGVLMLETACGKRAYDSIDSDNEHIADRVRAYHQTTDIMDALDPSIREMMVIPDRAQVPANHLEGNEVAAEQAMIGENTMDLQRWRCVLQLGLACCEDDPHDRPSMSNILRTLEDCMVIPPAKLVRIHDPG</sequence>
<dbReference type="GO" id="GO:0002229">
    <property type="term" value="P:defense response to oomycetes"/>
    <property type="evidence" value="ECO:0007669"/>
    <property type="project" value="UniProtKB-ARBA"/>
</dbReference>
<dbReference type="SMART" id="SM00220">
    <property type="entry name" value="S_TKc"/>
    <property type="match status" value="1"/>
</dbReference>
<dbReference type="GO" id="GO:0005886">
    <property type="term" value="C:plasma membrane"/>
    <property type="evidence" value="ECO:0007669"/>
    <property type="project" value="UniProtKB-SubCell"/>
</dbReference>
<dbReference type="PROSITE" id="PS00107">
    <property type="entry name" value="PROTEIN_KINASE_ATP"/>
    <property type="match status" value="1"/>
</dbReference>
<keyword evidence="13 17" id="KW-0472">Membrane</keyword>
<keyword evidence="9 16" id="KW-0547">Nucleotide-binding</keyword>
<dbReference type="InterPro" id="IPR000719">
    <property type="entry name" value="Prot_kinase_dom"/>
</dbReference>
<comment type="similarity">
    <text evidence="3">In the C-terminal section; belongs to the protein kinase superfamily. Ser/Thr protein kinase family.</text>
</comment>
<evidence type="ECO:0000256" key="2">
    <source>
        <dbReference type="ARBA" id="ARBA00008536"/>
    </source>
</evidence>
<dbReference type="InterPro" id="IPR001220">
    <property type="entry name" value="Legume_lectin_dom"/>
</dbReference>
<dbReference type="InterPro" id="IPR008271">
    <property type="entry name" value="Ser/Thr_kinase_AS"/>
</dbReference>
<dbReference type="GO" id="GO:0005524">
    <property type="term" value="F:ATP binding"/>
    <property type="evidence" value="ECO:0007669"/>
    <property type="project" value="UniProtKB-UniRule"/>
</dbReference>
<keyword evidence="4" id="KW-1003">Cell membrane</keyword>
<evidence type="ECO:0000256" key="14">
    <source>
        <dbReference type="ARBA" id="ARBA00023170"/>
    </source>
</evidence>
<evidence type="ECO:0000256" key="10">
    <source>
        <dbReference type="ARBA" id="ARBA00022777"/>
    </source>
</evidence>
<dbReference type="Proteomes" id="UP000825935">
    <property type="component" value="Chromosome 8"/>
</dbReference>
<organism evidence="20 21">
    <name type="scientific">Ceratopteris richardii</name>
    <name type="common">Triangle waterfern</name>
    <dbReference type="NCBI Taxonomy" id="49495"/>
    <lineage>
        <taxon>Eukaryota</taxon>
        <taxon>Viridiplantae</taxon>
        <taxon>Streptophyta</taxon>
        <taxon>Embryophyta</taxon>
        <taxon>Tracheophyta</taxon>
        <taxon>Polypodiopsida</taxon>
        <taxon>Polypodiidae</taxon>
        <taxon>Polypodiales</taxon>
        <taxon>Pteridineae</taxon>
        <taxon>Pteridaceae</taxon>
        <taxon>Parkerioideae</taxon>
        <taxon>Ceratopteris</taxon>
    </lineage>
</organism>
<feature type="transmembrane region" description="Helical" evidence="17">
    <location>
        <begin position="216"/>
        <end position="235"/>
    </location>
</feature>
<feature type="domain" description="Protein kinase" evidence="19">
    <location>
        <begin position="272"/>
        <end position="575"/>
    </location>
</feature>
<evidence type="ECO:0000256" key="8">
    <source>
        <dbReference type="ARBA" id="ARBA00022734"/>
    </source>
</evidence>
<dbReference type="SUPFAM" id="SSF56112">
    <property type="entry name" value="Protein kinase-like (PK-like)"/>
    <property type="match status" value="1"/>
</dbReference>
<keyword evidence="6 17" id="KW-0812">Transmembrane</keyword>
<gene>
    <name evidence="20" type="ORF">KP509_08G063400</name>
</gene>
<keyword evidence="11 16" id="KW-0067">ATP-binding</keyword>
<dbReference type="SUPFAM" id="SSF49899">
    <property type="entry name" value="Concanavalin A-like lectins/glucanases"/>
    <property type="match status" value="1"/>
</dbReference>
<keyword evidence="21" id="KW-1185">Reference proteome</keyword>
<dbReference type="FunFam" id="1.10.510.10:FF:000240">
    <property type="entry name" value="Lectin-domain containing receptor kinase A4.3"/>
    <property type="match status" value="1"/>
</dbReference>
<evidence type="ECO:0000256" key="9">
    <source>
        <dbReference type="ARBA" id="ARBA00022741"/>
    </source>
</evidence>
<dbReference type="GO" id="GO:0030246">
    <property type="term" value="F:carbohydrate binding"/>
    <property type="evidence" value="ECO:0007669"/>
    <property type="project" value="UniProtKB-KW"/>
</dbReference>
<proteinExistence type="inferred from homology"/>
<dbReference type="PROSITE" id="PS50011">
    <property type="entry name" value="PROTEIN_KINASE_DOM"/>
    <property type="match status" value="1"/>
</dbReference>
<feature type="signal peptide" evidence="18">
    <location>
        <begin position="1"/>
        <end position="31"/>
    </location>
</feature>
<evidence type="ECO:0000256" key="18">
    <source>
        <dbReference type="SAM" id="SignalP"/>
    </source>
</evidence>
<keyword evidence="14" id="KW-0675">Receptor</keyword>
<dbReference type="Pfam" id="PF00069">
    <property type="entry name" value="Pkinase"/>
    <property type="match status" value="1"/>
</dbReference>
<protein>
    <recommendedName>
        <fullName evidence="19">Protein kinase domain-containing protein</fullName>
    </recommendedName>
</protein>
<evidence type="ECO:0000313" key="21">
    <source>
        <dbReference type="Proteomes" id="UP000825935"/>
    </source>
</evidence>
<comment type="subcellular location">
    <subcellularLocation>
        <location evidence="1">Cell membrane</location>
        <topology evidence="1">Single-pass type I membrane protein</topology>
    </subcellularLocation>
</comment>
<keyword evidence="5" id="KW-0808">Transferase</keyword>
<keyword evidence="7 18" id="KW-0732">Signal</keyword>
<dbReference type="PROSITE" id="PS00108">
    <property type="entry name" value="PROTEIN_KINASE_ST"/>
    <property type="match status" value="1"/>
</dbReference>
<feature type="binding site" evidence="16">
    <location>
        <position position="300"/>
    </location>
    <ligand>
        <name>ATP</name>
        <dbReference type="ChEBI" id="CHEBI:30616"/>
    </ligand>
</feature>
<dbReference type="InterPro" id="IPR011009">
    <property type="entry name" value="Kinase-like_dom_sf"/>
</dbReference>
<dbReference type="Gene3D" id="3.30.200.20">
    <property type="entry name" value="Phosphorylase Kinase, domain 1"/>
    <property type="match status" value="1"/>
</dbReference>
<evidence type="ECO:0000256" key="11">
    <source>
        <dbReference type="ARBA" id="ARBA00022840"/>
    </source>
</evidence>
<keyword evidence="10" id="KW-0418">Kinase</keyword>
<dbReference type="Gene3D" id="1.10.510.10">
    <property type="entry name" value="Transferase(Phosphotransferase) domain 1"/>
    <property type="match status" value="1"/>
</dbReference>
<evidence type="ECO:0000256" key="1">
    <source>
        <dbReference type="ARBA" id="ARBA00004251"/>
    </source>
</evidence>
<evidence type="ECO:0000256" key="4">
    <source>
        <dbReference type="ARBA" id="ARBA00022475"/>
    </source>
</evidence>
<keyword evidence="8" id="KW-0430">Lectin</keyword>
<evidence type="ECO:0000256" key="12">
    <source>
        <dbReference type="ARBA" id="ARBA00022989"/>
    </source>
</evidence>
<evidence type="ECO:0000256" key="16">
    <source>
        <dbReference type="PROSITE-ProRule" id="PRU10141"/>
    </source>
</evidence>
<dbReference type="InterPro" id="IPR050528">
    <property type="entry name" value="L-type_Lectin-RKs"/>
</dbReference>
<evidence type="ECO:0000256" key="3">
    <source>
        <dbReference type="ARBA" id="ARBA00010217"/>
    </source>
</evidence>
<accession>A0A8T2UB27</accession>
<dbReference type="PANTHER" id="PTHR27007">
    <property type="match status" value="1"/>
</dbReference>
<dbReference type="InterPro" id="IPR013320">
    <property type="entry name" value="ConA-like_dom_sf"/>
</dbReference>
<evidence type="ECO:0000256" key="17">
    <source>
        <dbReference type="SAM" id="Phobius"/>
    </source>
</evidence>
<name>A0A8T2UB27_CERRI</name>
<evidence type="ECO:0000256" key="6">
    <source>
        <dbReference type="ARBA" id="ARBA00022692"/>
    </source>
</evidence>
<evidence type="ECO:0000313" key="20">
    <source>
        <dbReference type="EMBL" id="KAH7431730.1"/>
    </source>
</evidence>
<keyword evidence="15" id="KW-0325">Glycoprotein</keyword>
<dbReference type="EMBL" id="CM035413">
    <property type="protein sequence ID" value="KAH7431730.1"/>
    <property type="molecule type" value="Genomic_DNA"/>
</dbReference>
<comment type="caution">
    <text evidence="20">The sequence shown here is derived from an EMBL/GenBank/DDBJ whole genome shotgun (WGS) entry which is preliminary data.</text>
</comment>
<dbReference type="AlphaFoldDB" id="A0A8T2UB27"/>
<evidence type="ECO:0000256" key="13">
    <source>
        <dbReference type="ARBA" id="ARBA00023136"/>
    </source>
</evidence>
<evidence type="ECO:0000259" key="19">
    <source>
        <dbReference type="PROSITE" id="PS50011"/>
    </source>
</evidence>
<dbReference type="InterPro" id="IPR017441">
    <property type="entry name" value="Protein_kinase_ATP_BS"/>
</dbReference>
<keyword evidence="12 17" id="KW-1133">Transmembrane helix</keyword>
<dbReference type="OrthoDB" id="8891264at2759"/>
<reference evidence="20" key="1">
    <citation type="submission" date="2021-08" db="EMBL/GenBank/DDBJ databases">
        <title>WGS assembly of Ceratopteris richardii.</title>
        <authorList>
            <person name="Marchant D.B."/>
            <person name="Chen G."/>
            <person name="Jenkins J."/>
            <person name="Shu S."/>
            <person name="Leebens-Mack J."/>
            <person name="Grimwood J."/>
            <person name="Schmutz J."/>
            <person name="Soltis P."/>
            <person name="Soltis D."/>
            <person name="Chen Z.-H."/>
        </authorList>
    </citation>
    <scope>NUCLEOTIDE SEQUENCE</scope>
    <source>
        <strain evidence="20">Whitten #5841</strain>
        <tissue evidence="20">Leaf</tissue>
    </source>
</reference>
<evidence type="ECO:0000256" key="5">
    <source>
        <dbReference type="ARBA" id="ARBA00022679"/>
    </source>
</evidence>
<dbReference type="Pfam" id="PF00139">
    <property type="entry name" value="Lectin_legB"/>
    <property type="match status" value="1"/>
</dbReference>
<dbReference type="GO" id="GO:0004672">
    <property type="term" value="F:protein kinase activity"/>
    <property type="evidence" value="ECO:0007669"/>
    <property type="project" value="InterPro"/>
</dbReference>
<evidence type="ECO:0000256" key="7">
    <source>
        <dbReference type="ARBA" id="ARBA00022729"/>
    </source>
</evidence>
<evidence type="ECO:0000256" key="15">
    <source>
        <dbReference type="ARBA" id="ARBA00023180"/>
    </source>
</evidence>
<dbReference type="Gene3D" id="2.60.120.200">
    <property type="match status" value="2"/>
</dbReference>
<comment type="similarity">
    <text evidence="2">In the N-terminal section; belongs to the leguminous lectin family.</text>
</comment>
<feature type="chain" id="PRO_5035901593" description="Protein kinase domain-containing protein" evidence="18">
    <location>
        <begin position="32"/>
        <end position="589"/>
    </location>
</feature>